<name>A0AAV9DQA3_ACOCL</name>
<reference evidence="1" key="1">
    <citation type="journal article" date="2023" name="Nat. Commun.">
        <title>Diploid and tetraploid genomes of Acorus and the evolution of monocots.</title>
        <authorList>
            <person name="Ma L."/>
            <person name="Liu K.W."/>
            <person name="Li Z."/>
            <person name="Hsiao Y.Y."/>
            <person name="Qi Y."/>
            <person name="Fu T."/>
            <person name="Tang G.D."/>
            <person name="Zhang D."/>
            <person name="Sun W.H."/>
            <person name="Liu D.K."/>
            <person name="Li Y."/>
            <person name="Chen G.Z."/>
            <person name="Liu X.D."/>
            <person name="Liao X.Y."/>
            <person name="Jiang Y.T."/>
            <person name="Yu X."/>
            <person name="Hao Y."/>
            <person name="Huang J."/>
            <person name="Zhao X.W."/>
            <person name="Ke S."/>
            <person name="Chen Y.Y."/>
            <person name="Wu W.L."/>
            <person name="Hsu J.L."/>
            <person name="Lin Y.F."/>
            <person name="Huang M.D."/>
            <person name="Li C.Y."/>
            <person name="Huang L."/>
            <person name="Wang Z.W."/>
            <person name="Zhao X."/>
            <person name="Zhong W.Y."/>
            <person name="Peng D.H."/>
            <person name="Ahmad S."/>
            <person name="Lan S."/>
            <person name="Zhang J.S."/>
            <person name="Tsai W.C."/>
            <person name="Van de Peer Y."/>
            <person name="Liu Z.J."/>
        </authorList>
    </citation>
    <scope>NUCLEOTIDE SEQUENCE</scope>
    <source>
        <strain evidence="1">CP</strain>
    </source>
</reference>
<proteinExistence type="predicted"/>
<gene>
    <name evidence="1" type="ORF">QJS10_CPB11g01981</name>
</gene>
<comment type="caution">
    <text evidence="1">The sequence shown here is derived from an EMBL/GenBank/DDBJ whole genome shotgun (WGS) entry which is preliminary data.</text>
</comment>
<protein>
    <submittedName>
        <fullName evidence="1">Uncharacterized protein</fullName>
    </submittedName>
</protein>
<evidence type="ECO:0000313" key="2">
    <source>
        <dbReference type="Proteomes" id="UP001180020"/>
    </source>
</evidence>
<dbReference type="EMBL" id="JAUJYO010000011">
    <property type="protein sequence ID" value="KAK1303876.1"/>
    <property type="molecule type" value="Genomic_DNA"/>
</dbReference>
<dbReference type="Proteomes" id="UP001180020">
    <property type="component" value="Unassembled WGS sequence"/>
</dbReference>
<reference evidence="1" key="2">
    <citation type="submission" date="2023-06" db="EMBL/GenBank/DDBJ databases">
        <authorList>
            <person name="Ma L."/>
            <person name="Liu K.-W."/>
            <person name="Li Z."/>
            <person name="Hsiao Y.-Y."/>
            <person name="Qi Y."/>
            <person name="Fu T."/>
            <person name="Tang G."/>
            <person name="Zhang D."/>
            <person name="Sun W.-H."/>
            <person name="Liu D.-K."/>
            <person name="Li Y."/>
            <person name="Chen G.-Z."/>
            <person name="Liu X.-D."/>
            <person name="Liao X.-Y."/>
            <person name="Jiang Y.-T."/>
            <person name="Yu X."/>
            <person name="Hao Y."/>
            <person name="Huang J."/>
            <person name="Zhao X.-W."/>
            <person name="Ke S."/>
            <person name="Chen Y.-Y."/>
            <person name="Wu W.-L."/>
            <person name="Hsu J.-L."/>
            <person name="Lin Y.-F."/>
            <person name="Huang M.-D."/>
            <person name="Li C.-Y."/>
            <person name="Huang L."/>
            <person name="Wang Z.-W."/>
            <person name="Zhao X."/>
            <person name="Zhong W.-Y."/>
            <person name="Peng D.-H."/>
            <person name="Ahmad S."/>
            <person name="Lan S."/>
            <person name="Zhang J.-S."/>
            <person name="Tsai W.-C."/>
            <person name="Van De Peer Y."/>
            <person name="Liu Z.-J."/>
        </authorList>
    </citation>
    <scope>NUCLEOTIDE SEQUENCE</scope>
    <source>
        <strain evidence="1">CP</strain>
        <tissue evidence="1">Leaves</tissue>
    </source>
</reference>
<accession>A0AAV9DQA3</accession>
<keyword evidence="2" id="KW-1185">Reference proteome</keyword>
<evidence type="ECO:0000313" key="1">
    <source>
        <dbReference type="EMBL" id="KAK1303876.1"/>
    </source>
</evidence>
<sequence length="93" mass="10818">MSRSPRLPQAPNSCSGLIEFLPVPSSPTFRELRISHLSHQARQSWLALHGRPLTRNQEECPEWVMDMREAILDKLRSMTVGIHGDYEEWMFEV</sequence>
<dbReference type="AlphaFoldDB" id="A0AAV9DQA3"/>
<organism evidence="1 2">
    <name type="scientific">Acorus calamus</name>
    <name type="common">Sweet flag</name>
    <dbReference type="NCBI Taxonomy" id="4465"/>
    <lineage>
        <taxon>Eukaryota</taxon>
        <taxon>Viridiplantae</taxon>
        <taxon>Streptophyta</taxon>
        <taxon>Embryophyta</taxon>
        <taxon>Tracheophyta</taxon>
        <taxon>Spermatophyta</taxon>
        <taxon>Magnoliopsida</taxon>
        <taxon>Liliopsida</taxon>
        <taxon>Acoraceae</taxon>
        <taxon>Acorus</taxon>
    </lineage>
</organism>